<evidence type="ECO:0000256" key="4">
    <source>
        <dbReference type="ARBA" id="ARBA00023136"/>
    </source>
</evidence>
<dbReference type="InParanoid" id="A0A1S3GGR9"/>
<feature type="domain" description="UPAR/Ly6" evidence="7">
    <location>
        <begin position="46"/>
        <end position="112"/>
    </location>
</feature>
<dbReference type="PANTHER" id="PTHR16529:SF3">
    <property type="entry name" value="TESTIS-EXPRESSED PROTEIN 101"/>
    <property type="match status" value="1"/>
</dbReference>
<keyword evidence="2" id="KW-1003">Cell membrane</keyword>
<name>A0A1S3GGR9_DIPOR</name>
<feature type="domain" description="UPAR/Ly6" evidence="7">
    <location>
        <begin position="135"/>
        <end position="210"/>
    </location>
</feature>
<organism evidence="8 9">
    <name type="scientific">Dipodomys ordii</name>
    <name type="common">Ord's kangaroo rat</name>
    <dbReference type="NCBI Taxonomy" id="10020"/>
    <lineage>
        <taxon>Eukaryota</taxon>
        <taxon>Metazoa</taxon>
        <taxon>Chordata</taxon>
        <taxon>Craniata</taxon>
        <taxon>Vertebrata</taxon>
        <taxon>Euteleostomi</taxon>
        <taxon>Mammalia</taxon>
        <taxon>Eutheria</taxon>
        <taxon>Euarchontoglires</taxon>
        <taxon>Glires</taxon>
        <taxon>Rodentia</taxon>
        <taxon>Castorimorpha</taxon>
        <taxon>Heteromyidae</taxon>
        <taxon>Dipodomyinae</taxon>
        <taxon>Dipodomys</taxon>
    </lineage>
</organism>
<evidence type="ECO:0000313" key="8">
    <source>
        <dbReference type="Proteomes" id="UP000081671"/>
    </source>
</evidence>
<dbReference type="Proteomes" id="UP000081671">
    <property type="component" value="Unplaced"/>
</dbReference>
<sequence length="245" mass="27001">MGGLHIHYLLFLFLLRASLTVANDLYCHMGKLRTVENFPVTWFTEKIEICEDNQLLCQETVIMIKSGSRIAILATKGCVSEGSKAVTYIQNSEFPGLIVVSYSNYCDISLCNDIKYLSRIWKPREEIPVFNTSTSIHCPTCVALGSCFNVSSLPCPRGINGCYAGRIMFSGEGIDSPVEVKGCSSMTHCELMNGFSMIGPLSVSEVCPRPSFLQRRAESRAPWPCLPGRGLQLLTPLLGPLAHLL</sequence>
<dbReference type="InterPro" id="IPR045860">
    <property type="entry name" value="Snake_toxin-like_sf"/>
</dbReference>
<comment type="subcellular location">
    <subcellularLocation>
        <location evidence="1">Cell membrane</location>
    </subcellularLocation>
</comment>
<protein>
    <submittedName>
        <fullName evidence="9">Testis-expressed sequence 101 protein</fullName>
    </submittedName>
</protein>
<evidence type="ECO:0000313" key="9">
    <source>
        <dbReference type="RefSeq" id="XP_012888063.1"/>
    </source>
</evidence>
<dbReference type="AlphaFoldDB" id="A0A1S3GGR9"/>
<dbReference type="InterPro" id="IPR051899">
    <property type="entry name" value="Fert-Immune_med_protein"/>
</dbReference>
<dbReference type="RefSeq" id="XP_012888063.1">
    <property type="nucleotide sequence ID" value="XM_013032609.1"/>
</dbReference>
<gene>
    <name evidence="9" type="primary">Tex101</name>
</gene>
<evidence type="ECO:0000256" key="6">
    <source>
        <dbReference type="SAM" id="SignalP"/>
    </source>
</evidence>
<evidence type="ECO:0000256" key="2">
    <source>
        <dbReference type="ARBA" id="ARBA00022475"/>
    </source>
</evidence>
<accession>A0A1S3GGR9</accession>
<dbReference type="SUPFAM" id="SSF57302">
    <property type="entry name" value="Snake toxin-like"/>
    <property type="match status" value="2"/>
</dbReference>
<dbReference type="GeneID" id="105998013"/>
<dbReference type="GO" id="GO:1901317">
    <property type="term" value="P:regulation of flagellated sperm motility"/>
    <property type="evidence" value="ECO:0007669"/>
    <property type="project" value="TreeGrafter"/>
</dbReference>
<dbReference type="CDD" id="cd23622">
    <property type="entry name" value="TFP_LU_ECD_TEX101_rpt1"/>
    <property type="match status" value="1"/>
</dbReference>
<evidence type="ECO:0000256" key="3">
    <source>
        <dbReference type="ARBA" id="ARBA00022729"/>
    </source>
</evidence>
<evidence type="ECO:0000256" key="1">
    <source>
        <dbReference type="ARBA" id="ARBA00004236"/>
    </source>
</evidence>
<feature type="chain" id="PRO_5010230027" evidence="6">
    <location>
        <begin position="23"/>
        <end position="245"/>
    </location>
</feature>
<proteinExistence type="predicted"/>
<dbReference type="Pfam" id="PF00021">
    <property type="entry name" value="UPAR_LY6"/>
    <property type="match status" value="2"/>
</dbReference>
<evidence type="ECO:0000256" key="5">
    <source>
        <dbReference type="ARBA" id="ARBA00023180"/>
    </source>
</evidence>
<feature type="signal peptide" evidence="6">
    <location>
        <begin position="1"/>
        <end position="22"/>
    </location>
</feature>
<dbReference type="KEGG" id="dord:105998013"/>
<keyword evidence="4" id="KW-0472">Membrane</keyword>
<keyword evidence="5" id="KW-0325">Glycoprotein</keyword>
<dbReference type="InterPro" id="IPR016054">
    <property type="entry name" value="LY6_UPA_recep-like"/>
</dbReference>
<dbReference type="CTD" id="83639"/>
<dbReference type="CDD" id="cd23634">
    <property type="entry name" value="TFP_LU_ECD_TEX101_rpt2"/>
    <property type="match status" value="1"/>
</dbReference>
<keyword evidence="3 6" id="KW-0732">Signal</keyword>
<dbReference type="GO" id="GO:0044853">
    <property type="term" value="C:plasma membrane raft"/>
    <property type="evidence" value="ECO:0007669"/>
    <property type="project" value="TreeGrafter"/>
</dbReference>
<evidence type="ECO:0000259" key="7">
    <source>
        <dbReference type="Pfam" id="PF00021"/>
    </source>
</evidence>
<reference evidence="9" key="1">
    <citation type="submission" date="2025-08" db="UniProtKB">
        <authorList>
            <consortium name="RefSeq"/>
        </authorList>
    </citation>
    <scope>IDENTIFICATION</scope>
    <source>
        <tissue evidence="9">Kidney</tissue>
    </source>
</reference>
<keyword evidence="8" id="KW-1185">Reference proteome</keyword>
<dbReference type="GO" id="GO:0007339">
    <property type="term" value="P:binding of sperm to zona pellucida"/>
    <property type="evidence" value="ECO:0007669"/>
    <property type="project" value="TreeGrafter"/>
</dbReference>
<dbReference type="OrthoDB" id="9443273at2759"/>
<dbReference type="PANTHER" id="PTHR16529">
    <property type="entry name" value="CD177 ANTIGEN"/>
    <property type="match status" value="1"/>
</dbReference>
<dbReference type="FunCoup" id="A0A1S3GGR9">
    <property type="interactions" value="34"/>
</dbReference>